<feature type="region of interest" description="Disordered" evidence="1">
    <location>
        <begin position="69"/>
        <end position="118"/>
    </location>
</feature>
<evidence type="ECO:0000313" key="3">
    <source>
        <dbReference type="Proteomes" id="UP000053477"/>
    </source>
</evidence>
<feature type="region of interest" description="Disordered" evidence="1">
    <location>
        <begin position="1"/>
        <end position="26"/>
    </location>
</feature>
<feature type="compositionally biased region" description="Polar residues" evidence="1">
    <location>
        <begin position="1"/>
        <end position="14"/>
    </location>
</feature>
<dbReference type="Proteomes" id="UP000053477">
    <property type="component" value="Unassembled WGS sequence"/>
</dbReference>
<gene>
    <name evidence="2" type="ORF">SCHPADRAFT_944126</name>
</gene>
<protein>
    <submittedName>
        <fullName evidence="2">Uncharacterized protein</fullName>
    </submittedName>
</protein>
<dbReference type="AlphaFoldDB" id="A0A0H2RH19"/>
<sequence length="260" mass="28041">MPRPNTRTASASESQHTRNTRSQTRLRTAAAALTAHTDNTENANVEEEHENVGAEVDVETQALSQTIMGQHQDGDGDAGMGGNQIATTGNHGVRDQNSVSEDRFTPDPSTSADGMSLPILDGEVVSEVDGGLNRPIEHVNLLAASPQTYTNVDSDSEYQMRMSGNGLGGQWGVGLGTHPDQHGSSMNSGAFLVTTLNNRKEYSTGSVMISSVPNLVPYTNAYHHPVDYQSQFTTSLEWAIACAWQGPICFYICFDVRLHC</sequence>
<keyword evidence="3" id="KW-1185">Reference proteome</keyword>
<proteinExistence type="predicted"/>
<evidence type="ECO:0000313" key="2">
    <source>
        <dbReference type="EMBL" id="KLO08808.1"/>
    </source>
</evidence>
<dbReference type="EMBL" id="KQ086076">
    <property type="protein sequence ID" value="KLO08808.1"/>
    <property type="molecule type" value="Genomic_DNA"/>
</dbReference>
<reference evidence="2 3" key="1">
    <citation type="submission" date="2015-04" db="EMBL/GenBank/DDBJ databases">
        <title>Complete genome sequence of Schizopora paradoxa KUC8140, a cosmopolitan wood degrader in East Asia.</title>
        <authorList>
            <consortium name="DOE Joint Genome Institute"/>
            <person name="Min B."/>
            <person name="Park H."/>
            <person name="Jang Y."/>
            <person name="Kim J.-J."/>
            <person name="Kim K.H."/>
            <person name="Pangilinan J."/>
            <person name="Lipzen A."/>
            <person name="Riley R."/>
            <person name="Grigoriev I.V."/>
            <person name="Spatafora J.W."/>
            <person name="Choi I.-G."/>
        </authorList>
    </citation>
    <scope>NUCLEOTIDE SEQUENCE [LARGE SCALE GENOMIC DNA]</scope>
    <source>
        <strain evidence="2 3">KUC8140</strain>
    </source>
</reference>
<dbReference type="InParanoid" id="A0A0H2RH19"/>
<evidence type="ECO:0000256" key="1">
    <source>
        <dbReference type="SAM" id="MobiDB-lite"/>
    </source>
</evidence>
<accession>A0A0H2RH19</accession>
<name>A0A0H2RH19_9AGAM</name>
<organism evidence="2 3">
    <name type="scientific">Schizopora paradoxa</name>
    <dbReference type="NCBI Taxonomy" id="27342"/>
    <lineage>
        <taxon>Eukaryota</taxon>
        <taxon>Fungi</taxon>
        <taxon>Dikarya</taxon>
        <taxon>Basidiomycota</taxon>
        <taxon>Agaricomycotina</taxon>
        <taxon>Agaricomycetes</taxon>
        <taxon>Hymenochaetales</taxon>
        <taxon>Schizoporaceae</taxon>
        <taxon>Schizopora</taxon>
    </lineage>
</organism>
<feature type="compositionally biased region" description="Polar residues" evidence="1">
    <location>
        <begin position="84"/>
        <end position="99"/>
    </location>
</feature>